<keyword evidence="3" id="KW-1185">Reference proteome</keyword>
<reference evidence="2 3" key="1">
    <citation type="submission" date="2017-07" db="EMBL/GenBank/DDBJ databases">
        <title>First draft Genome Sequence of Nocardia cerradoensis isolated from human infection.</title>
        <authorList>
            <person name="Carrasco G."/>
        </authorList>
    </citation>
    <scope>NUCLEOTIDE SEQUENCE [LARGE SCALE GENOMIC DNA]</scope>
    <source>
        <strain evidence="2 3">CNM20130759</strain>
    </source>
</reference>
<keyword evidence="1" id="KW-0812">Transmembrane</keyword>
<feature type="transmembrane region" description="Helical" evidence="1">
    <location>
        <begin position="23"/>
        <end position="41"/>
    </location>
</feature>
<comment type="caution">
    <text evidence="2">The sequence shown here is derived from an EMBL/GenBank/DDBJ whole genome shotgun (WGS) entry which is preliminary data.</text>
</comment>
<name>A0A231HEH6_9NOCA</name>
<gene>
    <name evidence="2" type="ORF">B7C42_00219</name>
</gene>
<accession>A0A231HEH6</accession>
<sequence>MGTPVAAVSGDSPQGMAEAFKRACIAVLLGVIAIYFAVTLVQSMWPALVAILGGIGLVAMVVGGIIIWRKMRAGW</sequence>
<organism evidence="2 3">
    <name type="scientific">Nocardia cerradoensis</name>
    <dbReference type="NCBI Taxonomy" id="85688"/>
    <lineage>
        <taxon>Bacteria</taxon>
        <taxon>Bacillati</taxon>
        <taxon>Actinomycetota</taxon>
        <taxon>Actinomycetes</taxon>
        <taxon>Mycobacteriales</taxon>
        <taxon>Nocardiaceae</taxon>
        <taxon>Nocardia</taxon>
    </lineage>
</organism>
<dbReference type="EMBL" id="NGAF01000001">
    <property type="protein sequence ID" value="OXR47097.1"/>
    <property type="molecule type" value="Genomic_DNA"/>
</dbReference>
<keyword evidence="1" id="KW-1133">Transmembrane helix</keyword>
<proteinExistence type="predicted"/>
<evidence type="ECO:0000256" key="1">
    <source>
        <dbReference type="SAM" id="Phobius"/>
    </source>
</evidence>
<protein>
    <submittedName>
        <fullName evidence="2">Uncharacterized protein</fullName>
    </submittedName>
</protein>
<dbReference type="Proteomes" id="UP000215506">
    <property type="component" value="Unassembled WGS sequence"/>
</dbReference>
<dbReference type="AlphaFoldDB" id="A0A231HEH6"/>
<keyword evidence="1" id="KW-0472">Membrane</keyword>
<evidence type="ECO:0000313" key="2">
    <source>
        <dbReference type="EMBL" id="OXR47097.1"/>
    </source>
</evidence>
<evidence type="ECO:0000313" key="3">
    <source>
        <dbReference type="Proteomes" id="UP000215506"/>
    </source>
</evidence>
<feature type="transmembrane region" description="Helical" evidence="1">
    <location>
        <begin position="47"/>
        <end position="68"/>
    </location>
</feature>